<protein>
    <submittedName>
        <fullName evidence="1">Uncharacterized protein</fullName>
    </submittedName>
</protein>
<dbReference type="RefSeq" id="WP_166172310.1">
    <property type="nucleotide sequence ID" value="NZ_CP045119.1"/>
</dbReference>
<reference evidence="1 2" key="1">
    <citation type="submission" date="2019-10" db="EMBL/GenBank/DDBJ databases">
        <title>Rubrobacter sp nov SCSIO 52090 isolated from a deep-sea sediment in the South China Sea.</title>
        <authorList>
            <person name="Chen R.W."/>
        </authorList>
    </citation>
    <scope>NUCLEOTIDE SEQUENCE [LARGE SCALE GENOMIC DNA]</scope>
    <source>
        <strain evidence="1 2">SCSIO 52909</strain>
    </source>
</reference>
<dbReference type="EMBL" id="CP045119">
    <property type="protein sequence ID" value="QIN81189.1"/>
    <property type="molecule type" value="Genomic_DNA"/>
</dbReference>
<keyword evidence="2" id="KW-1185">Reference proteome</keyword>
<dbReference type="Proteomes" id="UP000501452">
    <property type="component" value="Chromosome"/>
</dbReference>
<evidence type="ECO:0000313" key="1">
    <source>
        <dbReference type="EMBL" id="QIN81189.1"/>
    </source>
</evidence>
<sequence>MGINQRISLRKFVDDIRRWVDEGRSDDWIASALGTSPSSVQSFRSRNAIYRRGNVSTLNDPQDYAAYEGVLESSGPGVWFDPGIEDDPRWKKRWNDAQRVELRLTPTRIVLVRRNGGAKFRTNPQP</sequence>
<dbReference type="KEGG" id="rub:GBA63_00055"/>
<organism evidence="1 2">
    <name type="scientific">Rubrobacter tropicus</name>
    <dbReference type="NCBI Taxonomy" id="2653851"/>
    <lineage>
        <taxon>Bacteria</taxon>
        <taxon>Bacillati</taxon>
        <taxon>Actinomycetota</taxon>
        <taxon>Rubrobacteria</taxon>
        <taxon>Rubrobacterales</taxon>
        <taxon>Rubrobacteraceae</taxon>
        <taxon>Rubrobacter</taxon>
    </lineage>
</organism>
<gene>
    <name evidence="1" type="ORF">GBA63_00055</name>
</gene>
<proteinExistence type="predicted"/>
<dbReference type="AlphaFoldDB" id="A0A6G8Q428"/>
<name>A0A6G8Q428_9ACTN</name>
<evidence type="ECO:0000313" key="2">
    <source>
        <dbReference type="Proteomes" id="UP000501452"/>
    </source>
</evidence>
<accession>A0A6G8Q428</accession>